<reference evidence="2 3" key="1">
    <citation type="submission" date="2019-02" db="EMBL/GenBank/DDBJ databases">
        <title>Deep-cultivation of Planctomycetes and their phenomic and genomic characterization uncovers novel biology.</title>
        <authorList>
            <person name="Wiegand S."/>
            <person name="Jogler M."/>
            <person name="Boedeker C."/>
            <person name="Pinto D."/>
            <person name="Vollmers J."/>
            <person name="Rivas-Marin E."/>
            <person name="Kohn T."/>
            <person name="Peeters S.H."/>
            <person name="Heuer A."/>
            <person name="Rast P."/>
            <person name="Oberbeckmann S."/>
            <person name="Bunk B."/>
            <person name="Jeske O."/>
            <person name="Meyerdierks A."/>
            <person name="Storesund J.E."/>
            <person name="Kallscheuer N."/>
            <person name="Luecker S."/>
            <person name="Lage O.M."/>
            <person name="Pohl T."/>
            <person name="Merkel B.J."/>
            <person name="Hornburger P."/>
            <person name="Mueller R.-W."/>
            <person name="Bruemmer F."/>
            <person name="Labrenz M."/>
            <person name="Spormann A.M."/>
            <person name="Op Den Camp H."/>
            <person name="Overmann J."/>
            <person name="Amann R."/>
            <person name="Jetten M.S.M."/>
            <person name="Mascher T."/>
            <person name="Medema M.H."/>
            <person name="Devos D.P."/>
            <person name="Kaster A.-K."/>
            <person name="Ovreas L."/>
            <person name="Rohde M."/>
            <person name="Galperin M.Y."/>
            <person name="Jogler C."/>
        </authorList>
    </citation>
    <scope>NUCLEOTIDE SEQUENCE [LARGE SCALE GENOMIC DNA]</scope>
    <source>
        <strain evidence="2 3">CA13</strain>
    </source>
</reference>
<feature type="domain" description="Pyrrolo-quinoline quinone repeat" evidence="1">
    <location>
        <begin position="285"/>
        <end position="437"/>
    </location>
</feature>
<dbReference type="PANTHER" id="PTHR34512:SF30">
    <property type="entry name" value="OUTER MEMBRANE PROTEIN ASSEMBLY FACTOR BAMB"/>
    <property type="match status" value="1"/>
</dbReference>
<protein>
    <submittedName>
        <fullName evidence="2">Outer membrane protein assembly factor BamB</fullName>
    </submittedName>
</protein>
<evidence type="ECO:0000313" key="2">
    <source>
        <dbReference type="EMBL" id="TWT82265.1"/>
    </source>
</evidence>
<dbReference type="EMBL" id="SJPJ01000001">
    <property type="protein sequence ID" value="TWT82265.1"/>
    <property type="molecule type" value="Genomic_DNA"/>
</dbReference>
<evidence type="ECO:0000313" key="3">
    <source>
        <dbReference type="Proteomes" id="UP000315010"/>
    </source>
</evidence>
<dbReference type="Gene3D" id="2.130.10.10">
    <property type="entry name" value="YVTN repeat-like/Quinoprotein amine dehydrogenase"/>
    <property type="match status" value="2"/>
</dbReference>
<comment type="caution">
    <text evidence="2">The sequence shown here is derived from an EMBL/GenBank/DDBJ whole genome shotgun (WGS) entry which is preliminary data.</text>
</comment>
<sequence>MTRSRVRKPKLRPYLAREPLSMRHNPNDCQKPQQLGLISCYVSQSAVSMYHKDSLQQDSGSAIFSLKGPNLRISSIKSAVCIALTITIAGSNGRLVIAESGSTDPNSNVAEVKVGWSEFHGPAGTGFVSEGSLPKNWTDQEYVWRYPLAASDVGSPVIAGGIIYFLTTDREAKTISLEAVQLATGSPVFKKSFPQSAFHVHSRNSFASSTPAVDDKGIVVAWSDSEHTFLKSFDIDGNEQWSRDFGTWQSQHGFGTSPRLFGSMVLLFNSQQADQLRPGEEPGQSRMIAVSRDTGETLWETPLETTRTCYGVPAIFVAPDGTTQIIAANTGNGMFGLDSQDGRMLWNLPVFSKRCCSTPVLYGNLALASTGSGGGGNELVAVRIPTSDAEKPEEVYRIDRSAPYVPTLAVKGNQFFMVDDKGIASCREIETGTPVWTKRLGGNYSASPIIVGDTLLAINLDGIATLMGTGDKFEPLGKVDLGGSVGATPAFSDGYLVLRVGDEIRCLSNRSESE</sequence>
<dbReference type="InterPro" id="IPR002372">
    <property type="entry name" value="PQQ_rpt_dom"/>
</dbReference>
<evidence type="ECO:0000259" key="1">
    <source>
        <dbReference type="Pfam" id="PF13360"/>
    </source>
</evidence>
<dbReference type="Pfam" id="PF13360">
    <property type="entry name" value="PQQ_2"/>
    <property type="match status" value="1"/>
</dbReference>
<name>A0A5C5Z4X6_9BACT</name>
<dbReference type="AlphaFoldDB" id="A0A5C5Z4X6"/>
<organism evidence="2 3">
    <name type="scientific">Novipirellula herctigrandis</name>
    <dbReference type="NCBI Taxonomy" id="2527986"/>
    <lineage>
        <taxon>Bacteria</taxon>
        <taxon>Pseudomonadati</taxon>
        <taxon>Planctomycetota</taxon>
        <taxon>Planctomycetia</taxon>
        <taxon>Pirellulales</taxon>
        <taxon>Pirellulaceae</taxon>
        <taxon>Novipirellula</taxon>
    </lineage>
</organism>
<proteinExistence type="predicted"/>
<keyword evidence="3" id="KW-1185">Reference proteome</keyword>
<dbReference type="InterPro" id="IPR011047">
    <property type="entry name" value="Quinoprotein_ADH-like_sf"/>
</dbReference>
<gene>
    <name evidence="2" type="primary">bamB_7</name>
    <name evidence="2" type="ORF">CA13_37270</name>
</gene>
<dbReference type="InterPro" id="IPR015943">
    <property type="entry name" value="WD40/YVTN_repeat-like_dom_sf"/>
</dbReference>
<dbReference type="Proteomes" id="UP000315010">
    <property type="component" value="Unassembled WGS sequence"/>
</dbReference>
<dbReference type="SUPFAM" id="SSF50998">
    <property type="entry name" value="Quinoprotein alcohol dehydrogenase-like"/>
    <property type="match status" value="1"/>
</dbReference>
<dbReference type="PANTHER" id="PTHR34512">
    <property type="entry name" value="CELL SURFACE PROTEIN"/>
    <property type="match status" value="1"/>
</dbReference>
<accession>A0A5C5Z4X6</accession>